<evidence type="ECO:0000313" key="7">
    <source>
        <dbReference type="EMBL" id="NHN27866.1"/>
    </source>
</evidence>
<keyword evidence="7" id="KW-0418">Kinase</keyword>
<dbReference type="PANTHER" id="PTHR43547:SF2">
    <property type="entry name" value="HYBRID SIGNAL TRANSDUCTION HISTIDINE KINASE C"/>
    <property type="match status" value="1"/>
</dbReference>
<reference evidence="7" key="1">
    <citation type="submission" date="2019-05" db="EMBL/GenBank/DDBJ databases">
        <authorList>
            <person name="Lianzixin W."/>
        </authorList>
    </citation>
    <scope>NUCLEOTIDE SEQUENCE</scope>
    <source>
        <strain evidence="7">EC11</strain>
    </source>
</reference>
<keyword evidence="7" id="KW-0808">Transferase</keyword>
<feature type="chain" id="PRO_5046875482" description="histidine kinase" evidence="5">
    <location>
        <begin position="22"/>
        <end position="573"/>
    </location>
</feature>
<dbReference type="Pfam" id="PF13424">
    <property type="entry name" value="TPR_12"/>
    <property type="match status" value="1"/>
</dbReference>
<dbReference type="InterPro" id="IPR036097">
    <property type="entry name" value="HisK_dim/P_sf"/>
</dbReference>
<gene>
    <name evidence="7" type="ORF">FIA58_019485</name>
</gene>
<evidence type="ECO:0000256" key="2">
    <source>
        <dbReference type="ARBA" id="ARBA00012438"/>
    </source>
</evidence>
<dbReference type="InterPro" id="IPR036890">
    <property type="entry name" value="HATPase_C_sf"/>
</dbReference>
<feature type="signal peptide" evidence="5">
    <location>
        <begin position="1"/>
        <end position="21"/>
    </location>
</feature>
<evidence type="ECO:0000313" key="8">
    <source>
        <dbReference type="Proteomes" id="UP000817854"/>
    </source>
</evidence>
<accession>A0ABX0J0Y2</accession>
<dbReference type="SUPFAM" id="SSF55874">
    <property type="entry name" value="ATPase domain of HSP90 chaperone/DNA topoisomerase II/histidine kinase"/>
    <property type="match status" value="1"/>
</dbReference>
<dbReference type="Gene3D" id="3.30.565.10">
    <property type="entry name" value="Histidine kinase-like ATPase, C-terminal domain"/>
    <property type="match status" value="1"/>
</dbReference>
<keyword evidence="4" id="KW-1133">Transmembrane helix</keyword>
<feature type="transmembrane region" description="Helical" evidence="4">
    <location>
        <begin position="302"/>
        <end position="321"/>
    </location>
</feature>
<dbReference type="Gene3D" id="1.25.40.10">
    <property type="entry name" value="Tetratricopeptide repeat domain"/>
    <property type="match status" value="1"/>
</dbReference>
<keyword evidence="8" id="KW-1185">Reference proteome</keyword>
<dbReference type="InterPro" id="IPR005467">
    <property type="entry name" value="His_kinase_dom"/>
</dbReference>
<dbReference type="EMBL" id="VEVQ02000019">
    <property type="protein sequence ID" value="NHN27866.1"/>
    <property type="molecule type" value="Genomic_DNA"/>
</dbReference>
<dbReference type="PANTHER" id="PTHR43547">
    <property type="entry name" value="TWO-COMPONENT HISTIDINE KINASE"/>
    <property type="match status" value="1"/>
</dbReference>
<protein>
    <recommendedName>
        <fullName evidence="2">histidine kinase</fullName>
        <ecNumber evidence="2">2.7.13.3</ecNumber>
    </recommendedName>
</protein>
<proteinExistence type="predicted"/>
<evidence type="ECO:0000256" key="4">
    <source>
        <dbReference type="SAM" id="Phobius"/>
    </source>
</evidence>
<dbReference type="InterPro" id="IPR003594">
    <property type="entry name" value="HATPase_dom"/>
</dbReference>
<dbReference type="EC" id="2.7.13.3" evidence="2"/>
<name>A0ABX0J0Y2_9FLAO</name>
<comment type="caution">
    <text evidence="7">The sequence shown here is derived from an EMBL/GenBank/DDBJ whole genome shotgun (WGS) entry which is preliminary data.</text>
</comment>
<dbReference type="PRINTS" id="PR00344">
    <property type="entry name" value="BCTRLSENSOR"/>
</dbReference>
<evidence type="ECO:0000256" key="5">
    <source>
        <dbReference type="SAM" id="SignalP"/>
    </source>
</evidence>
<reference evidence="7" key="2">
    <citation type="submission" date="2020-02" db="EMBL/GenBank/DDBJ databases">
        <title>Flavobacterium profundi sp. nov., isolated from a deep-sea seamount.</title>
        <authorList>
            <person name="Zhang D.-C."/>
        </authorList>
    </citation>
    <scope>NUCLEOTIDE SEQUENCE</scope>
    <source>
        <strain evidence="7">EC11</strain>
    </source>
</reference>
<sequence>MKTHKLLFFIIILNVSSFAQVNEINREIENIINKNKKTDYLQKTYEFYRLNEWDSTLIYSGKLLDGTKNNELLNLAHYLRGQSFRQKKIFNEALKDYTLISSDFSFYSYVECSFGEIFLNQKEYNKALKYFNPLIKNYKSITFKPKKSAILHNIGLCYFHLSQFEKAEFYLLKSTELQEKENDTLLLMGSFTDIANLYYEQYKDSQAIPYFEKAYALSKKIKNFEIKQNAALNMAVVEENRKDLAKAMIYRKEYDIWKDSLNNQNKIWAVAEIEKKYAVDQKQKEIQLLASENKIKVSQRNGFLASSILFLLLFGTAFYFYSQKNKTNKIINAQKEDLDALNATKDKLFSIVSHDLRSSVNTMQATNTKLLKDIANRNYDALDKTAHKNAAIANSTFNLLENLLHWATLQTQQFYFYIESVDLYSVIQQIEFNYKPLFENKNLFFKNTIPKATFVLADLDSLKIIIRNLLDNAIKFSNENDTISVYTFDKETVFHYLVIEDTGIGMNEETRTNLLKEGNLLNKRKNQKGIGTGLGLQLCKSMIQKNKGTLTIESTENIGTKMIIALPKFTSNG</sequence>
<keyword evidence="5" id="KW-0732">Signal</keyword>
<dbReference type="RefSeq" id="WP_140964373.1">
    <property type="nucleotide sequence ID" value="NZ_VEVQ02000019.1"/>
</dbReference>
<keyword evidence="4" id="KW-0812">Transmembrane</keyword>
<dbReference type="InterPro" id="IPR004358">
    <property type="entry name" value="Sig_transdc_His_kin-like_C"/>
</dbReference>
<dbReference type="PROSITE" id="PS50109">
    <property type="entry name" value="HIS_KIN"/>
    <property type="match status" value="1"/>
</dbReference>
<dbReference type="GO" id="GO:0016301">
    <property type="term" value="F:kinase activity"/>
    <property type="evidence" value="ECO:0007669"/>
    <property type="project" value="UniProtKB-KW"/>
</dbReference>
<dbReference type="Gene3D" id="1.10.287.130">
    <property type="match status" value="1"/>
</dbReference>
<organism evidence="7 8">
    <name type="scientific">Flavobacterium jejuense</name>
    <dbReference type="NCBI Taxonomy" id="1544455"/>
    <lineage>
        <taxon>Bacteria</taxon>
        <taxon>Pseudomonadati</taxon>
        <taxon>Bacteroidota</taxon>
        <taxon>Flavobacteriia</taxon>
        <taxon>Flavobacteriales</taxon>
        <taxon>Flavobacteriaceae</taxon>
        <taxon>Flavobacterium</taxon>
    </lineage>
</organism>
<feature type="domain" description="Histidine kinase" evidence="6">
    <location>
        <begin position="351"/>
        <end position="570"/>
    </location>
</feature>
<evidence type="ECO:0000259" key="6">
    <source>
        <dbReference type="PROSITE" id="PS50109"/>
    </source>
</evidence>
<dbReference type="SMART" id="SM00387">
    <property type="entry name" value="HATPase_c"/>
    <property type="match status" value="1"/>
</dbReference>
<keyword evidence="3" id="KW-0597">Phosphoprotein</keyword>
<dbReference type="InterPro" id="IPR011990">
    <property type="entry name" value="TPR-like_helical_dom_sf"/>
</dbReference>
<dbReference type="SUPFAM" id="SSF48452">
    <property type="entry name" value="TPR-like"/>
    <property type="match status" value="1"/>
</dbReference>
<evidence type="ECO:0000256" key="1">
    <source>
        <dbReference type="ARBA" id="ARBA00000085"/>
    </source>
</evidence>
<comment type="catalytic activity">
    <reaction evidence="1">
        <text>ATP + protein L-histidine = ADP + protein N-phospho-L-histidine.</text>
        <dbReference type="EC" id="2.7.13.3"/>
    </reaction>
</comment>
<evidence type="ECO:0000256" key="3">
    <source>
        <dbReference type="ARBA" id="ARBA00022553"/>
    </source>
</evidence>
<dbReference type="SUPFAM" id="SSF47384">
    <property type="entry name" value="Homodimeric domain of signal transducing histidine kinase"/>
    <property type="match status" value="1"/>
</dbReference>
<dbReference type="SMART" id="SM00028">
    <property type="entry name" value="TPR"/>
    <property type="match status" value="4"/>
</dbReference>
<dbReference type="InterPro" id="IPR019734">
    <property type="entry name" value="TPR_rpt"/>
</dbReference>
<keyword evidence="4" id="KW-0472">Membrane</keyword>
<dbReference type="Pfam" id="PF02518">
    <property type="entry name" value="HATPase_c"/>
    <property type="match status" value="1"/>
</dbReference>
<dbReference type="Proteomes" id="UP000817854">
    <property type="component" value="Unassembled WGS sequence"/>
</dbReference>